<feature type="compositionally biased region" description="Polar residues" evidence="6">
    <location>
        <begin position="1"/>
        <end position="24"/>
    </location>
</feature>
<reference evidence="7 8" key="1">
    <citation type="journal article" date="2017" name="Nature">
        <title>The Apostasia genome and the evolution of orchids.</title>
        <authorList>
            <person name="Zhang G.Q."/>
            <person name="Liu K.W."/>
            <person name="Li Z."/>
            <person name="Lohaus R."/>
            <person name="Hsiao Y.Y."/>
            <person name="Niu S.C."/>
            <person name="Wang J.Y."/>
            <person name="Lin Y.C."/>
            <person name="Xu Q."/>
            <person name="Chen L.J."/>
            <person name="Yoshida K."/>
            <person name="Fujiwara S."/>
            <person name="Wang Z.W."/>
            <person name="Zhang Y.Q."/>
            <person name="Mitsuda N."/>
            <person name="Wang M."/>
            <person name="Liu G.H."/>
            <person name="Pecoraro L."/>
            <person name="Huang H.X."/>
            <person name="Xiao X.J."/>
            <person name="Lin M."/>
            <person name="Wu X.Y."/>
            <person name="Wu W.L."/>
            <person name="Chen Y.Y."/>
            <person name="Chang S.B."/>
            <person name="Sakamoto S."/>
            <person name="Ohme-Takagi M."/>
            <person name="Yagi M."/>
            <person name="Zeng S.J."/>
            <person name="Shen C.Y."/>
            <person name="Yeh C.M."/>
            <person name="Luo Y.B."/>
            <person name="Tsai W.C."/>
            <person name="Van de Peer Y."/>
            <person name="Liu Z.J."/>
        </authorList>
    </citation>
    <scope>NUCLEOTIDE SEQUENCE [LARGE SCALE GENOMIC DNA]</scope>
    <source>
        <strain evidence="8">cv. Shenzhen</strain>
        <tissue evidence="7">Stem</tissue>
    </source>
</reference>
<evidence type="ECO:0000256" key="4">
    <source>
        <dbReference type="ARBA" id="ARBA00022927"/>
    </source>
</evidence>
<dbReference type="STRING" id="1088818.A0A2I0BDM0"/>
<feature type="region of interest" description="Disordered" evidence="6">
    <location>
        <begin position="186"/>
        <end position="217"/>
    </location>
</feature>
<dbReference type="GO" id="GO:0016192">
    <property type="term" value="P:vesicle-mediated transport"/>
    <property type="evidence" value="ECO:0007669"/>
    <property type="project" value="UniProtKB-ARBA"/>
</dbReference>
<dbReference type="FunFam" id="1.20.5.110:FF:000031">
    <property type="entry name" value="SNAP25 homologous protein SNAP33"/>
    <property type="match status" value="1"/>
</dbReference>
<evidence type="ECO:0000256" key="1">
    <source>
        <dbReference type="ARBA" id="ARBA00004370"/>
    </source>
</evidence>
<dbReference type="AlphaFoldDB" id="A0A2I0BDM0"/>
<evidence type="ECO:0000256" key="6">
    <source>
        <dbReference type="SAM" id="MobiDB-lite"/>
    </source>
</evidence>
<comment type="similarity">
    <text evidence="2">Belongs to the SNAP-25 family.</text>
</comment>
<sequence length="263" mass="29417">MSKLNASKTPNSKIFRQNPVQTGFNPFDSDSDGEENPRTSRGSSAPTIIRSQHRVPHSSYNGHEERGTSQSSKSASSGFQYQSMQELESYAVKEAEETTQKINGCLNVAEEMREVSSRTLVNLHQQGEQITRTHLTAADIDHDLSRGEKLLGSLGSLFSKTWKPKKTREIKGPVLTRDDSFIRRGSHMEQRQKLGLDSSRPRSNHRQYPSEPSSAVEQVEVEKAKQDDALLDLSNILGELKAMAVDMGSEIDRYYLLILPLIA</sequence>
<evidence type="ECO:0000313" key="8">
    <source>
        <dbReference type="Proteomes" id="UP000236161"/>
    </source>
</evidence>
<feature type="region of interest" description="Disordered" evidence="6">
    <location>
        <begin position="1"/>
        <end position="80"/>
    </location>
</feature>
<dbReference type="GO" id="GO:0005886">
    <property type="term" value="C:plasma membrane"/>
    <property type="evidence" value="ECO:0007669"/>
    <property type="project" value="TreeGrafter"/>
</dbReference>
<dbReference type="OrthoDB" id="19261at2759"/>
<name>A0A2I0BDM0_9ASPA</name>
<comment type="subcellular location">
    <subcellularLocation>
        <location evidence="1">Membrane</location>
    </subcellularLocation>
</comment>
<dbReference type="PANTHER" id="PTHR19305:SF9">
    <property type="entry name" value="SYNAPTOSOMAL-ASSOCIATED PROTEIN 29"/>
    <property type="match status" value="1"/>
</dbReference>
<dbReference type="GO" id="GO:0031201">
    <property type="term" value="C:SNARE complex"/>
    <property type="evidence" value="ECO:0007669"/>
    <property type="project" value="InterPro"/>
</dbReference>
<feature type="compositionally biased region" description="Polar residues" evidence="6">
    <location>
        <begin position="206"/>
        <end position="216"/>
    </location>
</feature>
<dbReference type="Gene3D" id="1.20.5.110">
    <property type="match status" value="2"/>
</dbReference>
<evidence type="ECO:0000256" key="5">
    <source>
        <dbReference type="ARBA" id="ARBA00023136"/>
    </source>
</evidence>
<dbReference type="InterPro" id="IPR044766">
    <property type="entry name" value="NPSN/SNAP25-like_N_SNARE"/>
</dbReference>
<dbReference type="CDD" id="cd15861">
    <property type="entry name" value="SNARE_SNAP25N_23N_29N_SEC9N"/>
    <property type="match status" value="1"/>
</dbReference>
<dbReference type="PANTHER" id="PTHR19305">
    <property type="entry name" value="SYNAPTOSOMAL ASSOCIATED PROTEIN"/>
    <property type="match status" value="1"/>
</dbReference>
<feature type="compositionally biased region" description="Low complexity" evidence="6">
    <location>
        <begin position="69"/>
        <end position="80"/>
    </location>
</feature>
<protein>
    <submittedName>
        <fullName evidence="7">SNAP25 likeous protein SNAP33</fullName>
    </submittedName>
</protein>
<keyword evidence="4" id="KW-0653">Protein transport</keyword>
<dbReference type="SUPFAM" id="SSF58038">
    <property type="entry name" value="SNARE fusion complex"/>
    <property type="match status" value="1"/>
</dbReference>
<dbReference type="EMBL" id="KZ451888">
    <property type="protein sequence ID" value="PKA65893.1"/>
    <property type="molecule type" value="Genomic_DNA"/>
</dbReference>
<dbReference type="GO" id="GO:0015031">
    <property type="term" value="P:protein transport"/>
    <property type="evidence" value="ECO:0007669"/>
    <property type="project" value="UniProtKB-KW"/>
</dbReference>
<dbReference type="GO" id="GO:0005484">
    <property type="term" value="F:SNAP receptor activity"/>
    <property type="evidence" value="ECO:0007669"/>
    <property type="project" value="InterPro"/>
</dbReference>
<dbReference type="Proteomes" id="UP000236161">
    <property type="component" value="Unassembled WGS sequence"/>
</dbReference>
<evidence type="ECO:0000313" key="7">
    <source>
        <dbReference type="EMBL" id="PKA65893.1"/>
    </source>
</evidence>
<keyword evidence="3" id="KW-0813">Transport</keyword>
<evidence type="ECO:0000256" key="3">
    <source>
        <dbReference type="ARBA" id="ARBA00022448"/>
    </source>
</evidence>
<accession>A0A2I0BDM0</accession>
<keyword evidence="5" id="KW-0472">Membrane</keyword>
<keyword evidence="8" id="KW-1185">Reference proteome</keyword>
<gene>
    <name evidence="7" type="primary">SNAP33</name>
    <name evidence="7" type="ORF">AXF42_Ash010302</name>
</gene>
<organism evidence="7 8">
    <name type="scientific">Apostasia shenzhenica</name>
    <dbReference type="NCBI Taxonomy" id="1088818"/>
    <lineage>
        <taxon>Eukaryota</taxon>
        <taxon>Viridiplantae</taxon>
        <taxon>Streptophyta</taxon>
        <taxon>Embryophyta</taxon>
        <taxon>Tracheophyta</taxon>
        <taxon>Spermatophyta</taxon>
        <taxon>Magnoliopsida</taxon>
        <taxon>Liliopsida</taxon>
        <taxon>Asparagales</taxon>
        <taxon>Orchidaceae</taxon>
        <taxon>Apostasioideae</taxon>
        <taxon>Apostasia</taxon>
    </lineage>
</organism>
<evidence type="ECO:0000256" key="2">
    <source>
        <dbReference type="ARBA" id="ARBA00009480"/>
    </source>
</evidence>
<feature type="compositionally biased region" description="Polar residues" evidence="6">
    <location>
        <begin position="39"/>
        <end position="50"/>
    </location>
</feature>
<proteinExistence type="inferred from homology"/>